<evidence type="ECO:0000256" key="1">
    <source>
        <dbReference type="ARBA" id="ARBA00006525"/>
    </source>
</evidence>
<evidence type="ECO:0000313" key="3">
    <source>
        <dbReference type="EMBL" id="MBO3084439.1"/>
    </source>
</evidence>
<evidence type="ECO:0000259" key="2">
    <source>
        <dbReference type="Pfam" id="PF02481"/>
    </source>
</evidence>
<keyword evidence="4" id="KW-1185">Reference proteome</keyword>
<protein>
    <submittedName>
        <fullName evidence="3">DNA-processing protein DprA</fullName>
    </submittedName>
</protein>
<dbReference type="PANTHER" id="PTHR43022:SF1">
    <property type="entry name" value="PROTEIN SMF"/>
    <property type="match status" value="1"/>
</dbReference>
<organism evidence="3 4">
    <name type="scientific">Cellulomonas fengjieae</name>
    <dbReference type="NCBI Taxonomy" id="2819978"/>
    <lineage>
        <taxon>Bacteria</taxon>
        <taxon>Bacillati</taxon>
        <taxon>Actinomycetota</taxon>
        <taxon>Actinomycetes</taxon>
        <taxon>Micrococcales</taxon>
        <taxon>Cellulomonadaceae</taxon>
        <taxon>Cellulomonas</taxon>
    </lineage>
</organism>
<dbReference type="Proteomes" id="UP000678317">
    <property type="component" value="Unassembled WGS sequence"/>
</dbReference>
<proteinExistence type="inferred from homology"/>
<dbReference type="NCBIfam" id="TIGR00732">
    <property type="entry name" value="dprA"/>
    <property type="match status" value="1"/>
</dbReference>
<dbReference type="Gene3D" id="3.40.50.450">
    <property type="match status" value="1"/>
</dbReference>
<dbReference type="InterPro" id="IPR057666">
    <property type="entry name" value="DrpA_SLOG"/>
</dbReference>
<dbReference type="RefSeq" id="WP_208289199.1">
    <property type="nucleotide sequence ID" value="NZ_CP074404.1"/>
</dbReference>
<comment type="caution">
    <text evidence="3">The sequence shown here is derived from an EMBL/GenBank/DDBJ whole genome shotgun (WGS) entry which is preliminary data.</text>
</comment>
<comment type="similarity">
    <text evidence="1">Belongs to the DprA/Smf family.</text>
</comment>
<accession>A0ABS3SGJ2</accession>
<reference evidence="3 4" key="1">
    <citation type="submission" date="2021-03" db="EMBL/GenBank/DDBJ databases">
        <title>novel species in genus Cellulomonas.</title>
        <authorList>
            <person name="Zhang G."/>
        </authorList>
    </citation>
    <scope>NUCLEOTIDE SEQUENCE [LARGE SCALE GENOMIC DNA]</scope>
    <source>
        <strain evidence="4">zg-ZUI188</strain>
    </source>
</reference>
<dbReference type="SUPFAM" id="SSF102405">
    <property type="entry name" value="MCP/YpsA-like"/>
    <property type="match status" value="1"/>
</dbReference>
<dbReference type="Pfam" id="PF02481">
    <property type="entry name" value="DNA_processg_A"/>
    <property type="match status" value="1"/>
</dbReference>
<evidence type="ECO:0000313" key="4">
    <source>
        <dbReference type="Proteomes" id="UP000678317"/>
    </source>
</evidence>
<dbReference type="PANTHER" id="PTHR43022">
    <property type="entry name" value="PROTEIN SMF"/>
    <property type="match status" value="1"/>
</dbReference>
<gene>
    <name evidence="3" type="primary">dprA</name>
    <name evidence="3" type="ORF">J4035_07280</name>
</gene>
<dbReference type="EMBL" id="JAGFBM010000003">
    <property type="protein sequence ID" value="MBO3084439.1"/>
    <property type="molecule type" value="Genomic_DNA"/>
</dbReference>
<dbReference type="InterPro" id="IPR003488">
    <property type="entry name" value="DprA"/>
</dbReference>
<name>A0ABS3SGJ2_9CELL</name>
<feature type="domain" description="Smf/DprA SLOG" evidence="2">
    <location>
        <begin position="99"/>
        <end position="310"/>
    </location>
</feature>
<sequence length="401" mass="41097">MSDVDADVLARATWSALVEPGDPVAGTLVATLGAAAALAWVRCALREGPDLSSVEEHHGPLVDADRRRVSRALTRWAVRLPDLDAAGARDRLDRLDGALLVPDDPRWPAGLDDLGSEAPFCLWVRGEPDVGAALESSVAVVGSRAATSYGERVAFDLADALAGGGLCVVSGGAYGIDAAAHRGAVARAGRTIVVLAGGVDRAYPAGNARLLETVVGAGGALVSEVPPGSLPTKSRFLQRNRLIAAAGRATVVVEAAWRSGAMSTAHHAARLLRPVGAVPGPVTSVASAGCHRLLREGVAVCVTDAVEVRELAGLVGAELAAGVAADREADARAARPRDGLDSTSRRVLDALPRRGPADLPRVASLAGVSLGEARGALGLLELGGWARRRDEGWVAVPPARS</sequence>